<reference evidence="1" key="1">
    <citation type="submission" date="2020-09" db="EMBL/GenBank/DDBJ databases">
        <title>Comparative genome analyses of four rice-infecting Rhizoctonia solani isolates reveal extensive enrichment of homogalacturonan modification genes.</title>
        <authorList>
            <person name="Lee D.-Y."/>
            <person name="Jeon J."/>
            <person name="Kim K.-T."/>
            <person name="Cheong K."/>
            <person name="Song H."/>
            <person name="Choi G."/>
            <person name="Ko J."/>
            <person name="Opiyo S.O."/>
            <person name="Zuo S."/>
            <person name="Madhav S."/>
            <person name="Lee Y.-H."/>
            <person name="Wang G.-L."/>
        </authorList>
    </citation>
    <scope>NUCLEOTIDE SEQUENCE</scope>
    <source>
        <strain evidence="1">AG1-IA B2</strain>
    </source>
</reference>
<gene>
    <name evidence="1" type="ORF">RHS01_00178</name>
</gene>
<dbReference type="EMBL" id="JACYCF010000001">
    <property type="protein sequence ID" value="KAF8761980.1"/>
    <property type="molecule type" value="Genomic_DNA"/>
</dbReference>
<comment type="caution">
    <text evidence="1">The sequence shown here is derived from an EMBL/GenBank/DDBJ whole genome shotgun (WGS) entry which is preliminary data.</text>
</comment>
<name>A0A8H7ILA4_9AGAM</name>
<evidence type="ECO:0000313" key="2">
    <source>
        <dbReference type="Proteomes" id="UP000614334"/>
    </source>
</evidence>
<dbReference type="AlphaFoldDB" id="A0A8H7ILA4"/>
<proteinExistence type="predicted"/>
<protein>
    <submittedName>
        <fullName evidence="1">Fad binding domain protein</fullName>
    </submittedName>
</protein>
<sequence length="598" mass="65814">MTRSLAPHRITPASLSLPSDKVSESASNLASIAPKVNPISKTCAISASSFFDLVVMGAGPAGLALVSRILESRPAALYTDQEHVYLHWLQRSRNPSLLKTREGWMTNWNRHFEAFNITHLRSPLFWHPGPADLDALITFAERKGRSKSGPPTVLYSQTRSTSPRPELIEIPGCVGAEISKHKRTSRRSRQETNYARLVQKSGPTINERDRRDYFTPGTALFHDFVQEDVVQRYGLASSAPWPEAKSGLNNPHTGAITMLKGEVASLDWVPLHVEGSGHTAGFCVQTNDGACVGAKAVVCAVGMGGCPSIPPVLSSSTCGSTKLEMHGPGWAHSSFLTNPSYTFPPEYCNRGTAVVIGGGLTSAQICHLALQKGFFKVVLVLRGFMKVKPFDVSLDWIGRYSNLKKMEFWQEEDSLQRLNMLRSARNGGSITPTYAKILKMHQDRGALEILTNTSLEGAQWDDETKTWSLDIRTSDPPSSRPRNLRSLISPAISLSRQLKFKLARMSYGRWAAGANLASPMAWSSTVLRWGYSALQVGPAAFNLGGMREAADRVVERLEELAIGRDLDDEDVGIDMKATEEEVKNDYTYFDFNLLSVEG</sequence>
<evidence type="ECO:0000313" key="1">
    <source>
        <dbReference type="EMBL" id="KAF8761980.1"/>
    </source>
</evidence>
<dbReference type="SUPFAM" id="SSF51905">
    <property type="entry name" value="FAD/NAD(P)-binding domain"/>
    <property type="match status" value="1"/>
</dbReference>
<organism evidence="1 2">
    <name type="scientific">Rhizoctonia solani</name>
    <dbReference type="NCBI Taxonomy" id="456999"/>
    <lineage>
        <taxon>Eukaryota</taxon>
        <taxon>Fungi</taxon>
        <taxon>Dikarya</taxon>
        <taxon>Basidiomycota</taxon>
        <taxon>Agaricomycotina</taxon>
        <taxon>Agaricomycetes</taxon>
        <taxon>Cantharellales</taxon>
        <taxon>Ceratobasidiaceae</taxon>
        <taxon>Rhizoctonia</taxon>
    </lineage>
</organism>
<dbReference type="PANTHER" id="PTHR38663">
    <property type="match status" value="1"/>
</dbReference>
<dbReference type="Gene3D" id="3.50.50.60">
    <property type="entry name" value="FAD/NAD(P)-binding domain"/>
    <property type="match status" value="1"/>
</dbReference>
<accession>A0A8H7ILA4</accession>
<dbReference type="Proteomes" id="UP000614334">
    <property type="component" value="Unassembled WGS sequence"/>
</dbReference>
<dbReference type="PANTHER" id="PTHR38663:SF1">
    <property type="entry name" value="L-ORNITHINE N(5)-MONOOXYGENASE"/>
    <property type="match status" value="1"/>
</dbReference>
<dbReference type="InterPro" id="IPR036188">
    <property type="entry name" value="FAD/NAD-bd_sf"/>
</dbReference>